<name>A0A2M4DC21_ANODA</name>
<feature type="chain" id="PRO_5014876115" evidence="1">
    <location>
        <begin position="23"/>
        <end position="101"/>
    </location>
</feature>
<evidence type="ECO:0000256" key="1">
    <source>
        <dbReference type="SAM" id="SignalP"/>
    </source>
</evidence>
<protein>
    <submittedName>
        <fullName evidence="2">Putative secreted protein</fullName>
    </submittedName>
</protein>
<reference evidence="2" key="1">
    <citation type="submission" date="2018-01" db="EMBL/GenBank/DDBJ databases">
        <title>An insight into the sialome of Amazonian anophelines.</title>
        <authorList>
            <person name="Ribeiro J.M."/>
            <person name="Scarpassa V."/>
            <person name="Calvo E."/>
        </authorList>
    </citation>
    <scope>NUCLEOTIDE SEQUENCE</scope>
</reference>
<proteinExistence type="predicted"/>
<dbReference type="AlphaFoldDB" id="A0A2M4DC21"/>
<sequence length="101" mass="11367">MSRISVLPGCFISLFFLLFVGSHQESSISHKTLLGREFFDHQFLLSPFVPCSLELRDTVRALHDTTITTVVVKSRKNLKHVSILCLAPAATSRLPVGRWFP</sequence>
<organism evidence="2">
    <name type="scientific">Anopheles darlingi</name>
    <name type="common">Mosquito</name>
    <dbReference type="NCBI Taxonomy" id="43151"/>
    <lineage>
        <taxon>Eukaryota</taxon>
        <taxon>Metazoa</taxon>
        <taxon>Ecdysozoa</taxon>
        <taxon>Arthropoda</taxon>
        <taxon>Hexapoda</taxon>
        <taxon>Insecta</taxon>
        <taxon>Pterygota</taxon>
        <taxon>Neoptera</taxon>
        <taxon>Endopterygota</taxon>
        <taxon>Diptera</taxon>
        <taxon>Nematocera</taxon>
        <taxon>Culicoidea</taxon>
        <taxon>Culicidae</taxon>
        <taxon>Anophelinae</taxon>
        <taxon>Anopheles</taxon>
    </lineage>
</organism>
<accession>A0A2M4DC21</accession>
<dbReference type="EMBL" id="GGFL01010833">
    <property type="protein sequence ID" value="MBW75011.1"/>
    <property type="molecule type" value="Transcribed_RNA"/>
</dbReference>
<feature type="signal peptide" evidence="1">
    <location>
        <begin position="1"/>
        <end position="22"/>
    </location>
</feature>
<evidence type="ECO:0000313" key="2">
    <source>
        <dbReference type="EMBL" id="MBW75011.1"/>
    </source>
</evidence>
<keyword evidence="1" id="KW-0732">Signal</keyword>